<dbReference type="InterPro" id="IPR011008">
    <property type="entry name" value="Dimeric_a/b-barrel"/>
</dbReference>
<comment type="similarity">
    <text evidence="1">Belongs to the YciI family.</text>
</comment>
<name>A0A0A2XIS2_9PAST</name>
<evidence type="ECO:0000259" key="2">
    <source>
        <dbReference type="Pfam" id="PF03795"/>
    </source>
</evidence>
<dbReference type="PANTHER" id="PTHR37828:SF1">
    <property type="entry name" value="YCII-RELATED DOMAIN-CONTAINING PROTEIN"/>
    <property type="match status" value="1"/>
</dbReference>
<sequence length="96" mass="10583">MFLVQISLAPSDGGVSALLDGHRAWLKQYAEEGNFLLFGPYDNHQGGLILSQADSEETLQAILSEDVFYHNGLADYQVTAFSPRWINAEGLQAQII</sequence>
<gene>
    <name evidence="3" type="ORF">P375_06460</name>
</gene>
<dbReference type="InterPro" id="IPR005545">
    <property type="entry name" value="YCII"/>
</dbReference>
<dbReference type="SUPFAM" id="SSF54909">
    <property type="entry name" value="Dimeric alpha+beta barrel"/>
    <property type="match status" value="1"/>
</dbReference>
<protein>
    <recommendedName>
        <fullName evidence="2">YCII-related domain-containing protein</fullName>
    </recommendedName>
</protein>
<evidence type="ECO:0000313" key="4">
    <source>
        <dbReference type="Proteomes" id="UP000030418"/>
    </source>
</evidence>
<evidence type="ECO:0000256" key="1">
    <source>
        <dbReference type="ARBA" id="ARBA00007689"/>
    </source>
</evidence>
<feature type="domain" description="YCII-related" evidence="2">
    <location>
        <begin position="17"/>
        <end position="81"/>
    </location>
</feature>
<reference evidence="3 4" key="1">
    <citation type="submission" date="2014-08" db="EMBL/GenBank/DDBJ databases">
        <title>Chaperone-usher fimbriae in a diverse selection of Gallibacterium genomes.</title>
        <authorList>
            <person name="Kudirkiene E."/>
            <person name="Bager R.J."/>
            <person name="Johnson T.J."/>
            <person name="Bojesen A.M."/>
        </authorList>
    </citation>
    <scope>NUCLEOTIDE SEQUENCE [LARGE SCALE GENOMIC DNA]</scope>
    <source>
        <strain evidence="3 4">CCM5976</strain>
    </source>
</reference>
<dbReference type="EMBL" id="JPXY01000025">
    <property type="protein sequence ID" value="KGQ32226.1"/>
    <property type="molecule type" value="Genomic_DNA"/>
</dbReference>
<comment type="caution">
    <text evidence="3">The sequence shown here is derived from an EMBL/GenBank/DDBJ whole genome shotgun (WGS) entry which is preliminary data.</text>
</comment>
<accession>A0A0A2XIS2</accession>
<evidence type="ECO:0000313" key="3">
    <source>
        <dbReference type="EMBL" id="KGQ32226.1"/>
    </source>
</evidence>
<dbReference type="PANTHER" id="PTHR37828">
    <property type="entry name" value="GSR2449 PROTEIN"/>
    <property type="match status" value="1"/>
</dbReference>
<dbReference type="Proteomes" id="UP000030418">
    <property type="component" value="Unassembled WGS sequence"/>
</dbReference>
<proteinExistence type="inferred from homology"/>
<organism evidence="3 4">
    <name type="scientific">Gallibacterium genomosp. 2</name>
    <dbReference type="NCBI Taxonomy" id="155517"/>
    <lineage>
        <taxon>Bacteria</taxon>
        <taxon>Pseudomonadati</taxon>
        <taxon>Pseudomonadota</taxon>
        <taxon>Gammaproteobacteria</taxon>
        <taxon>Pasteurellales</taxon>
        <taxon>Pasteurellaceae</taxon>
        <taxon>Gallibacterium</taxon>
    </lineage>
</organism>
<dbReference type="AlphaFoldDB" id="A0A0A2XIS2"/>
<dbReference type="Gene3D" id="3.30.70.1060">
    <property type="entry name" value="Dimeric alpha+beta barrel"/>
    <property type="match status" value="1"/>
</dbReference>
<dbReference type="Pfam" id="PF03795">
    <property type="entry name" value="YCII"/>
    <property type="match status" value="1"/>
</dbReference>
<keyword evidence="4" id="KW-1185">Reference proteome</keyword>